<feature type="compositionally biased region" description="Low complexity" evidence="1">
    <location>
        <begin position="156"/>
        <end position="170"/>
    </location>
</feature>
<reference evidence="4" key="2">
    <citation type="submission" date="2020-04" db="EMBL/GenBank/DDBJ databases">
        <authorList>
            <consortium name="NCBI Genome Project"/>
        </authorList>
    </citation>
    <scope>NUCLEOTIDE SEQUENCE</scope>
    <source>
        <strain evidence="4">CBS 304.34</strain>
    </source>
</reference>
<gene>
    <name evidence="2 4" type="ORF">BDZ99DRAFT_400783</name>
</gene>
<name>A0A6A6Y2W6_9PEZI</name>
<dbReference type="Proteomes" id="UP000504636">
    <property type="component" value="Unplaced"/>
</dbReference>
<reference evidence="2 4" key="1">
    <citation type="journal article" date="2020" name="Stud. Mycol.">
        <title>101 Dothideomycetes genomes: a test case for predicting lifestyles and emergence of pathogens.</title>
        <authorList>
            <person name="Haridas S."/>
            <person name="Albert R."/>
            <person name="Binder M."/>
            <person name="Bloem J."/>
            <person name="Labutti K."/>
            <person name="Salamov A."/>
            <person name="Andreopoulos B."/>
            <person name="Baker S."/>
            <person name="Barry K."/>
            <person name="Bills G."/>
            <person name="Bluhm B."/>
            <person name="Cannon C."/>
            <person name="Castanera R."/>
            <person name="Culley D."/>
            <person name="Daum C."/>
            <person name="Ezra D."/>
            <person name="Gonzalez J."/>
            <person name="Henrissat B."/>
            <person name="Kuo A."/>
            <person name="Liang C."/>
            <person name="Lipzen A."/>
            <person name="Lutzoni F."/>
            <person name="Magnuson J."/>
            <person name="Mondo S."/>
            <person name="Nolan M."/>
            <person name="Ohm R."/>
            <person name="Pangilinan J."/>
            <person name="Park H.-J."/>
            <person name="Ramirez L."/>
            <person name="Alfaro M."/>
            <person name="Sun H."/>
            <person name="Tritt A."/>
            <person name="Yoshinaga Y."/>
            <person name="Zwiers L.-H."/>
            <person name="Turgeon B."/>
            <person name="Goodwin S."/>
            <person name="Spatafora J."/>
            <person name="Crous P."/>
            <person name="Grigoriev I."/>
        </authorList>
    </citation>
    <scope>NUCLEOTIDE SEQUENCE</scope>
    <source>
        <strain evidence="2 4">CBS 304.34</strain>
    </source>
</reference>
<dbReference type="OrthoDB" id="5336565at2759"/>
<evidence type="ECO:0000313" key="4">
    <source>
        <dbReference type="RefSeq" id="XP_033569974.1"/>
    </source>
</evidence>
<keyword evidence="3" id="KW-1185">Reference proteome</keyword>
<feature type="compositionally biased region" description="Acidic residues" evidence="1">
    <location>
        <begin position="513"/>
        <end position="525"/>
    </location>
</feature>
<proteinExistence type="predicted"/>
<evidence type="ECO:0000313" key="2">
    <source>
        <dbReference type="EMBL" id="KAF2803010.1"/>
    </source>
</evidence>
<feature type="region of interest" description="Disordered" evidence="1">
    <location>
        <begin position="1"/>
        <end position="42"/>
    </location>
</feature>
<feature type="compositionally biased region" description="Low complexity" evidence="1">
    <location>
        <begin position="178"/>
        <end position="188"/>
    </location>
</feature>
<feature type="region of interest" description="Disordered" evidence="1">
    <location>
        <begin position="93"/>
        <end position="208"/>
    </location>
</feature>
<reference evidence="4" key="3">
    <citation type="submission" date="2025-04" db="UniProtKB">
        <authorList>
            <consortium name="RefSeq"/>
        </authorList>
    </citation>
    <scope>IDENTIFICATION</scope>
    <source>
        <strain evidence="4">CBS 304.34</strain>
    </source>
</reference>
<feature type="compositionally biased region" description="Polar residues" evidence="1">
    <location>
        <begin position="568"/>
        <end position="578"/>
    </location>
</feature>
<feature type="compositionally biased region" description="Basic and acidic residues" evidence="1">
    <location>
        <begin position="93"/>
        <end position="128"/>
    </location>
</feature>
<feature type="compositionally biased region" description="Low complexity" evidence="1">
    <location>
        <begin position="491"/>
        <end position="500"/>
    </location>
</feature>
<feature type="compositionally biased region" description="Polar residues" evidence="1">
    <location>
        <begin position="1"/>
        <end position="10"/>
    </location>
</feature>
<dbReference type="GeneID" id="54457078"/>
<protein>
    <submittedName>
        <fullName evidence="2 4">Uncharacterized protein</fullName>
    </submittedName>
</protein>
<evidence type="ECO:0000313" key="3">
    <source>
        <dbReference type="Proteomes" id="UP000504636"/>
    </source>
</evidence>
<organism evidence="2">
    <name type="scientific">Mytilinidion resinicola</name>
    <dbReference type="NCBI Taxonomy" id="574789"/>
    <lineage>
        <taxon>Eukaryota</taxon>
        <taxon>Fungi</taxon>
        <taxon>Dikarya</taxon>
        <taxon>Ascomycota</taxon>
        <taxon>Pezizomycotina</taxon>
        <taxon>Dothideomycetes</taxon>
        <taxon>Pleosporomycetidae</taxon>
        <taxon>Mytilinidiales</taxon>
        <taxon>Mytilinidiaceae</taxon>
        <taxon>Mytilinidion</taxon>
    </lineage>
</organism>
<dbReference type="EMBL" id="MU003720">
    <property type="protein sequence ID" value="KAF2803010.1"/>
    <property type="molecule type" value="Genomic_DNA"/>
</dbReference>
<dbReference type="AlphaFoldDB" id="A0A6A6Y2W6"/>
<accession>A0A6A6Y2W6</accession>
<feature type="compositionally biased region" description="Polar residues" evidence="1">
    <location>
        <begin position="585"/>
        <end position="600"/>
    </location>
</feature>
<sequence length="600" mass="66618">MLELQLSASGKRQRSERPQPNEISQPALKKRRVRYPSGSQPPPAFWNNLSKIWLTRQALRELDRRNPQVAPTPPCSLYQQVRRPVTRNFLAELKRNRQTESKRNRQTAKDTAHDLRSCNPRTLKDIKQFSRHGGPDLSNLRNYPEPLRSSNCTMTPSQSSPGSQQQGQQRGRQRGRQQGRQQGQQQGSENPLSTKPTPNAMKTKKTGPYDRNFLQHLTENGIYCDGYEYPDGSVPAKPNNWEDLKQVLAQRRPSLSPSRFSDGKFEGFRRANKRAHKEKQVAELVIPIIEGTIDDRCRVGGIPFNNLDHLTDGSLRPGNPDVYYGAPPEQLTRKVLNELGGHILPTKQEDLPIAPNFFLATKGPDGSLAVAGRQACYDGALGARGMHSLQSYGKDEPVFDNNAYTITSTYHGGTLGMYTSHPAQASKPGARQEYIMHQLKGWSMTGDPEAFRQGATAYRNARDWTKVQRDEAIRQANERANSVAAETPALAGDSAGDASGDPGGDASGSLNEEGIEESDSLTEELADYRPPAKRSRTRSEPSQTERPPAKRSSRRSKPSQTERKQRNAGESTDGSHSHGSAVIPVSQSSRAVATTQQREE</sequence>
<evidence type="ECO:0000256" key="1">
    <source>
        <dbReference type="SAM" id="MobiDB-lite"/>
    </source>
</evidence>
<feature type="region of interest" description="Disordered" evidence="1">
    <location>
        <begin position="477"/>
        <end position="600"/>
    </location>
</feature>
<dbReference type="RefSeq" id="XP_033569974.1">
    <property type="nucleotide sequence ID" value="XM_033716185.1"/>
</dbReference>